<accession>A0A6H5GGV9</accession>
<protein>
    <submittedName>
        <fullName evidence="1">Uncharacterized protein</fullName>
    </submittedName>
</protein>
<dbReference type="EMBL" id="CADCXU010012877">
    <property type="protein sequence ID" value="CAB0002764.1"/>
    <property type="molecule type" value="Genomic_DNA"/>
</dbReference>
<dbReference type="Proteomes" id="UP000479000">
    <property type="component" value="Unassembled WGS sequence"/>
</dbReference>
<organism evidence="1 2">
    <name type="scientific">Nesidiocoris tenuis</name>
    <dbReference type="NCBI Taxonomy" id="355587"/>
    <lineage>
        <taxon>Eukaryota</taxon>
        <taxon>Metazoa</taxon>
        <taxon>Ecdysozoa</taxon>
        <taxon>Arthropoda</taxon>
        <taxon>Hexapoda</taxon>
        <taxon>Insecta</taxon>
        <taxon>Pterygota</taxon>
        <taxon>Neoptera</taxon>
        <taxon>Paraneoptera</taxon>
        <taxon>Hemiptera</taxon>
        <taxon>Heteroptera</taxon>
        <taxon>Panheteroptera</taxon>
        <taxon>Cimicomorpha</taxon>
        <taxon>Miridae</taxon>
        <taxon>Dicyphina</taxon>
        <taxon>Nesidiocoris</taxon>
    </lineage>
</organism>
<keyword evidence="2" id="KW-1185">Reference proteome</keyword>
<gene>
    <name evidence="1" type="ORF">NTEN_LOCUS8551</name>
</gene>
<evidence type="ECO:0000313" key="1">
    <source>
        <dbReference type="EMBL" id="CAB0002764.1"/>
    </source>
</evidence>
<name>A0A6H5GGV9_9HEMI</name>
<reference evidence="1 2" key="1">
    <citation type="submission" date="2020-02" db="EMBL/GenBank/DDBJ databases">
        <authorList>
            <person name="Ferguson B K."/>
        </authorList>
    </citation>
    <scope>NUCLEOTIDE SEQUENCE [LARGE SCALE GENOMIC DNA]</scope>
</reference>
<dbReference type="AlphaFoldDB" id="A0A6H5GGV9"/>
<proteinExistence type="predicted"/>
<sequence length="56" mass="6577">MQEREYRHELEVSSVSSRSTLSCLIRAPNRLLMSSRSLTNRWGLSPIVFFSKESFR</sequence>
<evidence type="ECO:0000313" key="2">
    <source>
        <dbReference type="Proteomes" id="UP000479000"/>
    </source>
</evidence>